<proteinExistence type="predicted"/>
<reference evidence="4" key="2">
    <citation type="submission" date="2016-11" db="EMBL/GenBank/DDBJ databases">
        <authorList>
            <person name="Varghese N."/>
            <person name="Submissions S."/>
        </authorList>
    </citation>
    <scope>NUCLEOTIDE SEQUENCE [LARGE SCALE GENOMIC DNA]</scope>
    <source>
        <strain evidence="4">DSM 19729</strain>
    </source>
</reference>
<keyword evidence="5" id="KW-1185">Reference proteome</keyword>
<dbReference type="InterPro" id="IPR046748">
    <property type="entry name" value="HipA_2"/>
</dbReference>
<evidence type="ECO:0000259" key="1">
    <source>
        <dbReference type="Pfam" id="PF20613"/>
    </source>
</evidence>
<dbReference type="EMBL" id="PVUB01000008">
    <property type="protein sequence ID" value="PRZ21580.1"/>
    <property type="molecule type" value="Genomic_DNA"/>
</dbReference>
<reference evidence="3" key="1">
    <citation type="submission" date="2016-11" db="EMBL/GenBank/DDBJ databases">
        <authorList>
            <person name="Jaros S."/>
            <person name="Januszkiewicz K."/>
            <person name="Wedrychowicz H."/>
        </authorList>
    </citation>
    <scope>NUCLEOTIDE SEQUENCE [LARGE SCALE GENOMIC DNA]</scope>
    <source>
        <strain evidence="3">DSM 19729</strain>
    </source>
</reference>
<feature type="domain" description="HipA-like kinase" evidence="1">
    <location>
        <begin position="26"/>
        <end position="182"/>
    </location>
</feature>
<dbReference type="Pfam" id="PF20613">
    <property type="entry name" value="HipA_2"/>
    <property type="match status" value="1"/>
</dbReference>
<dbReference type="Proteomes" id="UP000237771">
    <property type="component" value="Unassembled WGS sequence"/>
</dbReference>
<dbReference type="EMBL" id="FQWO01000009">
    <property type="protein sequence ID" value="SHH20381.1"/>
    <property type="molecule type" value="Genomic_DNA"/>
</dbReference>
<accession>A0A1M5R2G8</accession>
<evidence type="ECO:0000313" key="3">
    <source>
        <dbReference type="EMBL" id="SHH20381.1"/>
    </source>
</evidence>
<gene>
    <name evidence="2" type="ORF">BC624_10818</name>
    <name evidence="3" type="ORF">SAMN05443373_10918</name>
</gene>
<evidence type="ECO:0000313" key="4">
    <source>
        <dbReference type="Proteomes" id="UP000184384"/>
    </source>
</evidence>
<name>A0A1M5R2G8_9FLAO</name>
<dbReference type="Proteomes" id="UP000184384">
    <property type="component" value="Unassembled WGS sequence"/>
</dbReference>
<reference evidence="2 5" key="3">
    <citation type="submission" date="2018-03" db="EMBL/GenBank/DDBJ databases">
        <title>Genomic Encyclopedia of Archaeal and Bacterial Type Strains, Phase II (KMG-II): from individual species to whole genera.</title>
        <authorList>
            <person name="Goeker M."/>
        </authorList>
    </citation>
    <scope>NUCLEOTIDE SEQUENCE [LARGE SCALE GENOMIC DNA]</scope>
    <source>
        <strain evidence="2 5">DSM 17797</strain>
    </source>
</reference>
<organism evidence="3 4">
    <name type="scientific">Flavobacterium granuli</name>
    <dbReference type="NCBI Taxonomy" id="280093"/>
    <lineage>
        <taxon>Bacteria</taxon>
        <taxon>Pseudomonadati</taxon>
        <taxon>Bacteroidota</taxon>
        <taxon>Flavobacteriia</taxon>
        <taxon>Flavobacteriales</taxon>
        <taxon>Flavobacteriaceae</taxon>
        <taxon>Flavobacterium</taxon>
    </lineage>
</organism>
<evidence type="ECO:0000313" key="5">
    <source>
        <dbReference type="Proteomes" id="UP000237771"/>
    </source>
</evidence>
<dbReference type="OrthoDB" id="1092050at2"/>
<dbReference type="RefSeq" id="WP_072944576.1">
    <property type="nucleotide sequence ID" value="NZ_FQWO01000009.1"/>
</dbReference>
<protein>
    <recommendedName>
        <fullName evidence="1">HipA-like kinase domain-containing protein</fullName>
    </recommendedName>
</protein>
<dbReference type="AlphaFoldDB" id="A0A1M5R2G8"/>
<sequence>MVDIPKVKTELLLEETKTSGHAPLKFICNDGHLYYCKYLVDFDPNEINCLAYEIVSHYLLKVLNIPTPDIALVQVSEGTLDKSKIIKNRRLRVNHICFGSKGIDPSEEINEFESCRSKRDYNRILNPADVIKIALFDLWINNVDRGRFINPGFNYNLLAVHFGNKRKIVAFDHAFVFGGAQQIGLFNSKMPFENQGKFHQSDFYKSFIRFMDEEELIEIVDNFIPLLKISHNELIDTVIFQLTDIWKLTPNLADRIREYLLCEERIEKVRLVILNSKSIF</sequence>
<evidence type="ECO:0000313" key="2">
    <source>
        <dbReference type="EMBL" id="PRZ21580.1"/>
    </source>
</evidence>